<comment type="catalytic activity">
    <reaction evidence="1">
        <text>Endonucleolytic cleavage to 5'-phosphomonoester.</text>
        <dbReference type="EC" id="3.1.26.3"/>
    </reaction>
</comment>
<evidence type="ECO:0000256" key="4">
    <source>
        <dbReference type="ARBA" id="ARBA00022723"/>
    </source>
</evidence>
<comment type="caution">
    <text evidence="10">The sequence shown here is derived from an EMBL/GenBank/DDBJ whole genome shotgun (WGS) entry which is preliminary data.</text>
</comment>
<dbReference type="InterPro" id="IPR011907">
    <property type="entry name" value="RNase_III"/>
</dbReference>
<dbReference type="PROSITE" id="PS50142">
    <property type="entry name" value="RNASE_3_2"/>
    <property type="match status" value="1"/>
</dbReference>
<dbReference type="AlphaFoldDB" id="T0ZM96"/>
<protein>
    <recommendedName>
        <fullName evidence="2">ribonuclease III</fullName>
        <ecNumber evidence="2">3.1.26.3</ecNumber>
    </recommendedName>
</protein>
<name>T0ZM96_9ZZZZ</name>
<keyword evidence="4" id="KW-0479">Metal-binding</keyword>
<dbReference type="Gene3D" id="1.10.1520.10">
    <property type="entry name" value="Ribonuclease III domain"/>
    <property type="match status" value="1"/>
</dbReference>
<dbReference type="EC" id="3.1.26.3" evidence="2"/>
<dbReference type="FunFam" id="1.10.1520.10:FF:000001">
    <property type="entry name" value="Ribonuclease 3"/>
    <property type="match status" value="1"/>
</dbReference>
<dbReference type="CDD" id="cd00593">
    <property type="entry name" value="RIBOc"/>
    <property type="match status" value="1"/>
</dbReference>
<accession>T0ZM96</accession>
<dbReference type="EMBL" id="AUZZ01006686">
    <property type="protein sequence ID" value="EQD45572.1"/>
    <property type="molecule type" value="Genomic_DNA"/>
</dbReference>
<feature type="domain" description="RNase III" evidence="9">
    <location>
        <begin position="1"/>
        <end position="119"/>
    </location>
</feature>
<keyword evidence="5" id="KW-0255">Endonuclease</keyword>
<dbReference type="GO" id="GO:0004525">
    <property type="term" value="F:ribonuclease III activity"/>
    <property type="evidence" value="ECO:0007669"/>
    <property type="project" value="UniProtKB-EC"/>
</dbReference>
<keyword evidence="8" id="KW-0694">RNA-binding</keyword>
<dbReference type="InterPro" id="IPR000999">
    <property type="entry name" value="RNase_III_dom"/>
</dbReference>
<reference evidence="10" key="2">
    <citation type="journal article" date="2014" name="ISME J.">
        <title>Microbial stratification in low pH oxic and suboxic macroscopic growths along an acid mine drainage.</title>
        <authorList>
            <person name="Mendez-Garcia C."/>
            <person name="Mesa V."/>
            <person name="Sprenger R.R."/>
            <person name="Richter M."/>
            <person name="Diez M.S."/>
            <person name="Solano J."/>
            <person name="Bargiela R."/>
            <person name="Golyshina O.V."/>
            <person name="Manteca A."/>
            <person name="Ramos J.L."/>
            <person name="Gallego J.R."/>
            <person name="Llorente I."/>
            <person name="Martins Dos Santos V.A."/>
            <person name="Jensen O.N."/>
            <person name="Pelaez A.I."/>
            <person name="Sanchez J."/>
            <person name="Ferrer M."/>
        </authorList>
    </citation>
    <scope>NUCLEOTIDE SEQUENCE</scope>
</reference>
<dbReference type="InterPro" id="IPR036389">
    <property type="entry name" value="RNase_III_sf"/>
</dbReference>
<reference evidence="10" key="1">
    <citation type="submission" date="2013-08" db="EMBL/GenBank/DDBJ databases">
        <authorList>
            <person name="Mendez C."/>
            <person name="Richter M."/>
            <person name="Ferrer M."/>
            <person name="Sanchez J."/>
        </authorList>
    </citation>
    <scope>NUCLEOTIDE SEQUENCE</scope>
</reference>
<dbReference type="SUPFAM" id="SSF69065">
    <property type="entry name" value="RNase III domain-like"/>
    <property type="match status" value="1"/>
</dbReference>
<dbReference type="HAMAP" id="MF_00104">
    <property type="entry name" value="RNase_III"/>
    <property type="match status" value="1"/>
</dbReference>
<evidence type="ECO:0000259" key="9">
    <source>
        <dbReference type="PROSITE" id="PS50142"/>
    </source>
</evidence>
<keyword evidence="6 10" id="KW-0378">Hydrolase</keyword>
<dbReference type="GO" id="GO:0046872">
    <property type="term" value="F:metal ion binding"/>
    <property type="evidence" value="ECO:0007669"/>
    <property type="project" value="UniProtKB-KW"/>
</dbReference>
<dbReference type="GO" id="GO:0003723">
    <property type="term" value="F:RNA binding"/>
    <property type="evidence" value="ECO:0007669"/>
    <property type="project" value="UniProtKB-KW"/>
</dbReference>
<evidence type="ECO:0000256" key="8">
    <source>
        <dbReference type="ARBA" id="ARBA00022884"/>
    </source>
</evidence>
<dbReference type="PANTHER" id="PTHR14950:SF37">
    <property type="entry name" value="ENDORIBONUCLEASE DICER"/>
    <property type="match status" value="1"/>
</dbReference>
<proteinExistence type="inferred from homology"/>
<evidence type="ECO:0000313" key="10">
    <source>
        <dbReference type="EMBL" id="EQD45572.1"/>
    </source>
</evidence>
<dbReference type="GO" id="GO:0006364">
    <property type="term" value="P:rRNA processing"/>
    <property type="evidence" value="ECO:0007669"/>
    <property type="project" value="InterPro"/>
</dbReference>
<evidence type="ECO:0000256" key="3">
    <source>
        <dbReference type="ARBA" id="ARBA00022722"/>
    </source>
</evidence>
<evidence type="ECO:0000256" key="6">
    <source>
        <dbReference type="ARBA" id="ARBA00022801"/>
    </source>
</evidence>
<dbReference type="Pfam" id="PF14622">
    <property type="entry name" value="Ribonucleas_3_3"/>
    <property type="match status" value="1"/>
</dbReference>
<dbReference type="SMART" id="SM00535">
    <property type="entry name" value="RIBOc"/>
    <property type="match status" value="1"/>
</dbReference>
<evidence type="ECO:0000256" key="1">
    <source>
        <dbReference type="ARBA" id="ARBA00000109"/>
    </source>
</evidence>
<organism evidence="10">
    <name type="scientific">mine drainage metagenome</name>
    <dbReference type="NCBI Taxonomy" id="410659"/>
    <lineage>
        <taxon>unclassified sequences</taxon>
        <taxon>metagenomes</taxon>
        <taxon>ecological metagenomes</taxon>
    </lineage>
</organism>
<dbReference type="PROSITE" id="PS00517">
    <property type="entry name" value="RNASE_3_1"/>
    <property type="match status" value="1"/>
</dbReference>
<gene>
    <name evidence="10" type="ORF">B2A_09257</name>
</gene>
<feature type="non-terminal residue" evidence="10">
    <location>
        <position position="1"/>
    </location>
</feature>
<evidence type="ECO:0000256" key="7">
    <source>
        <dbReference type="ARBA" id="ARBA00022842"/>
    </source>
</evidence>
<evidence type="ECO:0000256" key="5">
    <source>
        <dbReference type="ARBA" id="ARBA00022759"/>
    </source>
</evidence>
<keyword evidence="7" id="KW-0460">Magnesium</keyword>
<keyword evidence="3" id="KW-0540">Nuclease</keyword>
<dbReference type="PANTHER" id="PTHR14950">
    <property type="entry name" value="DICER-RELATED"/>
    <property type="match status" value="1"/>
</dbReference>
<sequence length="209" mass="23346">LELKLGYRFQNQAVMDLALTHRSHAQPHNERLEFLGDAVLGWVVAECLYRMYPEWNEGQLTRARAGLVRQKTLAELADSMNLGEQLRVGGGIVLEGAARERALASALEALLGGIVLEAGPETAQSVIERLLRRWWPIISDFADHKDAKTRLQERLQGEGLPPPATCWKRQRVQVIGAASGCVARFRNKHSVHRERAEACVWLSRLPPSG</sequence>
<evidence type="ECO:0000256" key="2">
    <source>
        <dbReference type="ARBA" id="ARBA00012177"/>
    </source>
</evidence>